<comment type="caution">
    <text evidence="1">The sequence shown here is derived from an EMBL/GenBank/DDBJ whole genome shotgun (WGS) entry which is preliminary data.</text>
</comment>
<name>X1B1T0_9ZZZZ</name>
<organism evidence="1">
    <name type="scientific">marine sediment metagenome</name>
    <dbReference type="NCBI Taxonomy" id="412755"/>
    <lineage>
        <taxon>unclassified sequences</taxon>
        <taxon>metagenomes</taxon>
        <taxon>ecological metagenomes</taxon>
    </lineage>
</organism>
<evidence type="ECO:0000313" key="1">
    <source>
        <dbReference type="EMBL" id="GAG88890.1"/>
    </source>
</evidence>
<dbReference type="AlphaFoldDB" id="X1B1T0"/>
<reference evidence="1" key="1">
    <citation type="journal article" date="2014" name="Front. Microbiol.">
        <title>High frequency of phylogenetically diverse reductive dehalogenase-homologous genes in deep subseafloor sedimentary metagenomes.</title>
        <authorList>
            <person name="Kawai M."/>
            <person name="Futagami T."/>
            <person name="Toyoda A."/>
            <person name="Takaki Y."/>
            <person name="Nishi S."/>
            <person name="Hori S."/>
            <person name="Arai W."/>
            <person name="Tsubouchi T."/>
            <person name="Morono Y."/>
            <person name="Uchiyama I."/>
            <person name="Ito T."/>
            <person name="Fujiyama A."/>
            <person name="Inagaki F."/>
            <person name="Takami H."/>
        </authorList>
    </citation>
    <scope>NUCLEOTIDE SEQUENCE</scope>
    <source>
        <strain evidence="1">Expedition CK06-06</strain>
    </source>
</reference>
<sequence>TFLKRVAACCRLICAKVARDVDYKLSLLSEKATDIYGRYKMMAERFEAGSSSSYPWAGSVDVAFKKATENDTSLVKPKIKKGMMSYRGISDND</sequence>
<protein>
    <submittedName>
        <fullName evidence="1">Uncharacterized protein</fullName>
    </submittedName>
</protein>
<proteinExistence type="predicted"/>
<gene>
    <name evidence="1" type="ORF">S01H4_27021</name>
</gene>
<accession>X1B1T0</accession>
<dbReference type="EMBL" id="BART01013124">
    <property type="protein sequence ID" value="GAG88890.1"/>
    <property type="molecule type" value="Genomic_DNA"/>
</dbReference>
<feature type="non-terminal residue" evidence="1">
    <location>
        <position position="1"/>
    </location>
</feature>